<accession>A0ABT3NAM8</accession>
<dbReference type="InterPro" id="IPR045750">
    <property type="entry name" value="DUF6178"/>
</dbReference>
<dbReference type="Proteomes" id="UP001209681">
    <property type="component" value="Unassembled WGS sequence"/>
</dbReference>
<comment type="caution">
    <text evidence="1">The sequence shown here is derived from an EMBL/GenBank/DDBJ whole genome shotgun (WGS) entry which is preliminary data.</text>
</comment>
<dbReference type="EMBL" id="JAPFPW010000012">
    <property type="protein sequence ID" value="MCW7754520.1"/>
    <property type="molecule type" value="Genomic_DNA"/>
</dbReference>
<reference evidence="1 2" key="1">
    <citation type="submission" date="2022-11" db="EMBL/GenBank/DDBJ databases">
        <title>Desulfobotulus tamanensis H1 sp. nov. - anaerobic, alkaliphilic, sulphate reducing bacterium isolated from terrestrial mud volcano.</title>
        <authorList>
            <person name="Frolova A."/>
            <person name="Merkel A.Y."/>
            <person name="Slobodkin A.I."/>
        </authorList>
    </citation>
    <scope>NUCLEOTIDE SEQUENCE [LARGE SCALE GENOMIC DNA]</scope>
    <source>
        <strain evidence="1 2">H1</strain>
    </source>
</reference>
<organism evidence="1 2">
    <name type="scientific">Desulfobotulus pelophilus</name>
    <dbReference type="NCBI Taxonomy" id="2823377"/>
    <lineage>
        <taxon>Bacteria</taxon>
        <taxon>Pseudomonadati</taxon>
        <taxon>Thermodesulfobacteriota</taxon>
        <taxon>Desulfobacteria</taxon>
        <taxon>Desulfobacterales</taxon>
        <taxon>Desulfobacteraceae</taxon>
        <taxon>Desulfobotulus</taxon>
    </lineage>
</organism>
<gene>
    <name evidence="1" type="ORF">OOT00_11040</name>
</gene>
<keyword evidence="2" id="KW-1185">Reference proteome</keyword>
<dbReference type="Pfam" id="PF19676">
    <property type="entry name" value="DUF6178"/>
    <property type="match status" value="1"/>
</dbReference>
<name>A0ABT3NAM8_9BACT</name>
<evidence type="ECO:0000313" key="1">
    <source>
        <dbReference type="EMBL" id="MCW7754520.1"/>
    </source>
</evidence>
<evidence type="ECO:0000313" key="2">
    <source>
        <dbReference type="Proteomes" id="UP001209681"/>
    </source>
</evidence>
<protein>
    <submittedName>
        <fullName evidence="1">DUF6178 family protein</fullName>
    </submittedName>
</protein>
<dbReference type="RefSeq" id="WP_265425435.1">
    <property type="nucleotide sequence ID" value="NZ_JAPFPW010000012.1"/>
</dbReference>
<proteinExistence type="predicted"/>
<sequence length="577" mass="65574">MTSSYLSTHEQRLMALRIKRQHLENLSGEEALEMLLSDPESLPLVHSFPEEDFFLLMHRIGPDDFAPVLAMASDKQWHFILDQECWVRDLPAYGAMGIWFMRFFLAAPRRFVQFLLEEEGDLMDAWLFRNVEVRLREHDEDPSDFGDGFSTMDDVLYFRMRPLAVDTDYRPEEKDAREEALGVFFRHLADISHPLFFRVLQEMAWSIPAELEESSLRWRRVRMAEKGFIPKEEAVALFQPLGDGELETLGRKGRTRSSSDWKFAVPEQGLRMASSDVRFSEAVALMDSEEGLTELQLELADLCNRFIAAKGKVLRSREEIDAAGRMVMGYVRVGIGRITGQHEPDAGTVSTVLKQYRMDAVFRAGFGPVMRLKWKIEGWWEKAWFRRSGLSLSFWEEEGMGLLGGLLLDLPLRFDASLSTGSYYLPFASDTEIAEGEEAVDDIMALDDVLALLGLREVDSMGRLLTWKNLLLTLWANDSLGDDREQGKLIPLHEERFRLFLKGISMGKGGGGSPGMDRKNNFLAWLAGRTGLDAAALADRIGPALETLFGELEGEMGQMNPADLDCRYIELFLLRPA</sequence>